<organism evidence="1 2">
    <name type="scientific">Iris pallida</name>
    <name type="common">Sweet iris</name>
    <dbReference type="NCBI Taxonomy" id="29817"/>
    <lineage>
        <taxon>Eukaryota</taxon>
        <taxon>Viridiplantae</taxon>
        <taxon>Streptophyta</taxon>
        <taxon>Embryophyta</taxon>
        <taxon>Tracheophyta</taxon>
        <taxon>Spermatophyta</taxon>
        <taxon>Magnoliopsida</taxon>
        <taxon>Liliopsida</taxon>
        <taxon>Asparagales</taxon>
        <taxon>Iridaceae</taxon>
        <taxon>Iridoideae</taxon>
        <taxon>Irideae</taxon>
        <taxon>Iris</taxon>
    </lineage>
</organism>
<dbReference type="AlphaFoldDB" id="A0AAX6FWT5"/>
<evidence type="ECO:0000313" key="2">
    <source>
        <dbReference type="Proteomes" id="UP001140949"/>
    </source>
</evidence>
<accession>A0AAX6FWT5</accession>
<sequence length="66" mass="7732">MRKKEIKETHFGLVAVLTTTTIGDGEIRSDLTRRGGRRAAVDGFRRTVAQIWWWTGLQRRRPPRRI</sequence>
<gene>
    <name evidence="1" type="ORF">M6B38_393950</name>
</gene>
<dbReference type="Proteomes" id="UP001140949">
    <property type="component" value="Unassembled WGS sequence"/>
</dbReference>
<comment type="caution">
    <text evidence="1">The sequence shown here is derived from an EMBL/GenBank/DDBJ whole genome shotgun (WGS) entry which is preliminary data.</text>
</comment>
<reference evidence="1" key="2">
    <citation type="submission" date="2023-04" db="EMBL/GenBank/DDBJ databases">
        <authorList>
            <person name="Bruccoleri R.E."/>
            <person name="Oakeley E.J."/>
            <person name="Faust A.-M."/>
            <person name="Dessus-Babus S."/>
            <person name="Altorfer M."/>
            <person name="Burckhardt D."/>
            <person name="Oertli M."/>
            <person name="Naumann U."/>
            <person name="Petersen F."/>
            <person name="Wong J."/>
        </authorList>
    </citation>
    <scope>NUCLEOTIDE SEQUENCE</scope>
    <source>
        <strain evidence="1">GSM-AAB239-AS_SAM_17_03QT</strain>
        <tissue evidence="1">Leaf</tissue>
    </source>
</reference>
<name>A0AAX6FWT5_IRIPA</name>
<protein>
    <submittedName>
        <fullName evidence="1">Uncharacterized protein</fullName>
    </submittedName>
</protein>
<dbReference type="EMBL" id="JANAVB010025197">
    <property type="protein sequence ID" value="KAJ6820862.1"/>
    <property type="molecule type" value="Genomic_DNA"/>
</dbReference>
<evidence type="ECO:0000313" key="1">
    <source>
        <dbReference type="EMBL" id="KAJ6820862.1"/>
    </source>
</evidence>
<reference evidence="1" key="1">
    <citation type="journal article" date="2023" name="GigaByte">
        <title>Genome assembly of the bearded iris, Iris pallida Lam.</title>
        <authorList>
            <person name="Bruccoleri R.E."/>
            <person name="Oakeley E.J."/>
            <person name="Faust A.M.E."/>
            <person name="Altorfer M."/>
            <person name="Dessus-Babus S."/>
            <person name="Burckhardt D."/>
            <person name="Oertli M."/>
            <person name="Naumann U."/>
            <person name="Petersen F."/>
            <person name="Wong J."/>
        </authorList>
    </citation>
    <scope>NUCLEOTIDE SEQUENCE</scope>
    <source>
        <strain evidence="1">GSM-AAB239-AS_SAM_17_03QT</strain>
    </source>
</reference>
<keyword evidence="2" id="KW-1185">Reference proteome</keyword>
<proteinExistence type="predicted"/>